<sequence length="470" mass="53638">MTQILLFLAGALVATIILMIANQKKTKLLDDRIAALTGDISAKQREAEMLARQLDEAKRDGERLMNDTKRQYDELLADAKNDGERRLEAARKQYAEQLAEVNERNEREKAERTAMLDRQFAERLKLVQEQLNTTTERLLKQRSEELDMANRNQMGAIIAPLREVMTEMKKSMDDNRESFTRSTASLSEQLRQMHATTESLGLEAEKLSKALQTGPKIQGDFGEMKLNDLLDKFGFTKGVEYDVQYTMRDSKGNVIHNDDTNDMMRPDVVLHYPDHKDVIIDSKASLTAFIGYVNAETDAERKAFLDEHVKSVRRHVDELSAKSYGKYSMEGGTTLDFVIMFVPQEAAMQLAVSADASLWNYAFERNVIITGEQNLFSLLRLLQIAWTQQRQAENQEQVFGLANILVERVGLFVERFDKLGKSFEAAQKSYDEARKSLSGNQSFISSARRLVKMGAKENPRRKLPEEEEEN</sequence>
<accession>A0A938WRN9</accession>
<reference evidence="6" key="1">
    <citation type="submission" date="2020-08" db="EMBL/GenBank/DDBJ databases">
        <authorList>
            <person name="Cejkova D."/>
            <person name="Kubasova T."/>
            <person name="Jahodarova E."/>
            <person name="Rychlik I."/>
        </authorList>
    </citation>
    <scope>NUCLEOTIDE SEQUENCE</scope>
    <source>
        <strain evidence="6">An824</strain>
    </source>
</reference>
<dbReference type="Proteomes" id="UP000706891">
    <property type="component" value="Unassembled WGS sequence"/>
</dbReference>
<organism evidence="6 7">
    <name type="scientific">Marseilla massiliensis</name>
    <dbReference type="NCBI Taxonomy" id="1841864"/>
    <lineage>
        <taxon>Bacteria</taxon>
        <taxon>Pseudomonadati</taxon>
        <taxon>Bacteroidota</taxon>
        <taxon>Bacteroidia</taxon>
        <taxon>Bacteroidales</taxon>
        <taxon>Prevotellaceae</taxon>
        <taxon>Marseilla</taxon>
    </lineage>
</organism>
<evidence type="ECO:0000256" key="5">
    <source>
        <dbReference type="SAM" id="Coils"/>
    </source>
</evidence>
<feature type="coiled-coil region" evidence="5">
    <location>
        <begin position="33"/>
        <end position="118"/>
    </location>
</feature>
<evidence type="ECO:0000313" key="6">
    <source>
        <dbReference type="EMBL" id="MBM6672727.1"/>
    </source>
</evidence>
<dbReference type="RefSeq" id="WP_205103238.1">
    <property type="nucleotide sequence ID" value="NZ_JACJJG010000005.1"/>
</dbReference>
<dbReference type="Pfam" id="PF02646">
    <property type="entry name" value="RmuC"/>
    <property type="match status" value="1"/>
</dbReference>
<comment type="similarity">
    <text evidence="2">Belongs to the RmuC family.</text>
</comment>
<evidence type="ECO:0000256" key="1">
    <source>
        <dbReference type="ARBA" id="ARBA00003416"/>
    </source>
</evidence>
<dbReference type="AlphaFoldDB" id="A0A938WRN9"/>
<dbReference type="EMBL" id="JACJJG010000005">
    <property type="protein sequence ID" value="MBM6672727.1"/>
    <property type="molecule type" value="Genomic_DNA"/>
</dbReference>
<protein>
    <submittedName>
        <fullName evidence="6">DNA recombination protein RmuC</fullName>
    </submittedName>
</protein>
<evidence type="ECO:0000256" key="4">
    <source>
        <dbReference type="ARBA" id="ARBA00023172"/>
    </source>
</evidence>
<dbReference type="PANTHER" id="PTHR30563">
    <property type="entry name" value="DNA RECOMBINATION PROTEIN RMUC"/>
    <property type="match status" value="1"/>
</dbReference>
<keyword evidence="4" id="KW-0233">DNA recombination</keyword>
<dbReference type="PANTHER" id="PTHR30563:SF0">
    <property type="entry name" value="DNA RECOMBINATION PROTEIN RMUC"/>
    <property type="match status" value="1"/>
</dbReference>
<name>A0A938WRN9_9BACT</name>
<dbReference type="GO" id="GO:0006310">
    <property type="term" value="P:DNA recombination"/>
    <property type="evidence" value="ECO:0007669"/>
    <property type="project" value="UniProtKB-KW"/>
</dbReference>
<evidence type="ECO:0000313" key="7">
    <source>
        <dbReference type="Proteomes" id="UP000706891"/>
    </source>
</evidence>
<evidence type="ECO:0000256" key="2">
    <source>
        <dbReference type="ARBA" id="ARBA00009840"/>
    </source>
</evidence>
<keyword evidence="7" id="KW-1185">Reference proteome</keyword>
<keyword evidence="3 5" id="KW-0175">Coiled coil</keyword>
<gene>
    <name evidence="6" type="primary">rmuC</name>
    <name evidence="6" type="ORF">H6A34_02365</name>
</gene>
<comment type="function">
    <text evidence="1">Involved in DNA recombination.</text>
</comment>
<evidence type="ECO:0000256" key="3">
    <source>
        <dbReference type="ARBA" id="ARBA00023054"/>
    </source>
</evidence>
<comment type="caution">
    <text evidence="6">The sequence shown here is derived from an EMBL/GenBank/DDBJ whole genome shotgun (WGS) entry which is preliminary data.</text>
</comment>
<dbReference type="InterPro" id="IPR003798">
    <property type="entry name" value="DNA_recombination_RmuC"/>
</dbReference>
<proteinExistence type="inferred from homology"/>
<reference evidence="6" key="2">
    <citation type="journal article" date="2021" name="Sci. Rep.">
        <title>The distribution of antibiotic resistance genes in chicken gut microbiota commensals.</title>
        <authorList>
            <person name="Juricova H."/>
            <person name="Matiasovicova J."/>
            <person name="Kubasova T."/>
            <person name="Cejkova D."/>
            <person name="Rychlik I."/>
        </authorList>
    </citation>
    <scope>NUCLEOTIDE SEQUENCE</scope>
    <source>
        <strain evidence="6">An824</strain>
    </source>
</reference>